<protein>
    <submittedName>
        <fullName evidence="2">Uncharacterized protein</fullName>
    </submittedName>
</protein>
<dbReference type="AlphaFoldDB" id="A0A1R2BDW3"/>
<organism evidence="2 3">
    <name type="scientific">Stentor coeruleus</name>
    <dbReference type="NCBI Taxonomy" id="5963"/>
    <lineage>
        <taxon>Eukaryota</taxon>
        <taxon>Sar</taxon>
        <taxon>Alveolata</taxon>
        <taxon>Ciliophora</taxon>
        <taxon>Postciliodesmatophora</taxon>
        <taxon>Heterotrichea</taxon>
        <taxon>Heterotrichida</taxon>
        <taxon>Stentoridae</taxon>
        <taxon>Stentor</taxon>
    </lineage>
</organism>
<proteinExistence type="predicted"/>
<name>A0A1R2BDW3_9CILI</name>
<evidence type="ECO:0000313" key="2">
    <source>
        <dbReference type="EMBL" id="OMJ74961.1"/>
    </source>
</evidence>
<gene>
    <name evidence="2" type="ORF">SteCoe_25987</name>
</gene>
<keyword evidence="1" id="KW-0175">Coiled coil</keyword>
<accession>A0A1R2BDW3</accession>
<feature type="coiled-coil region" evidence="1">
    <location>
        <begin position="177"/>
        <end position="204"/>
    </location>
</feature>
<evidence type="ECO:0000256" key="1">
    <source>
        <dbReference type="SAM" id="Coils"/>
    </source>
</evidence>
<reference evidence="2 3" key="1">
    <citation type="submission" date="2016-11" db="EMBL/GenBank/DDBJ databases">
        <title>The macronuclear genome of Stentor coeruleus: a giant cell with tiny introns.</title>
        <authorList>
            <person name="Slabodnick M."/>
            <person name="Ruby J.G."/>
            <person name="Reiff S.B."/>
            <person name="Swart E.C."/>
            <person name="Gosai S."/>
            <person name="Prabakaran S."/>
            <person name="Witkowska E."/>
            <person name="Larue G.E."/>
            <person name="Fisher S."/>
            <person name="Freeman R.M."/>
            <person name="Gunawardena J."/>
            <person name="Chu W."/>
            <person name="Stover N.A."/>
            <person name="Gregory B.D."/>
            <person name="Nowacki M."/>
            <person name="Derisi J."/>
            <person name="Roy S.W."/>
            <person name="Marshall W.F."/>
            <person name="Sood P."/>
        </authorList>
    </citation>
    <scope>NUCLEOTIDE SEQUENCE [LARGE SCALE GENOMIC DNA]</scope>
    <source>
        <strain evidence="2">WM001</strain>
    </source>
</reference>
<dbReference type="OrthoDB" id="326128at2759"/>
<dbReference type="Proteomes" id="UP000187209">
    <property type="component" value="Unassembled WGS sequence"/>
</dbReference>
<evidence type="ECO:0000313" key="3">
    <source>
        <dbReference type="Proteomes" id="UP000187209"/>
    </source>
</evidence>
<dbReference type="EMBL" id="MPUH01000718">
    <property type="protein sequence ID" value="OMJ74961.1"/>
    <property type="molecule type" value="Genomic_DNA"/>
</dbReference>
<comment type="caution">
    <text evidence="2">The sequence shown here is derived from an EMBL/GenBank/DDBJ whole genome shotgun (WGS) entry which is preliminary data.</text>
</comment>
<keyword evidence="3" id="KW-1185">Reference proteome</keyword>
<sequence length="211" mass="25067">MEENILRCVRQMSPKKESYPLNAKILEENFRSWTPKIYYSDHYILNPSKSYLSKTKKVYQRLLETPNTSKLASDDKNDLTEKQYSSPLKSEFGLSSTAQTLCSPTKCKMSQDDYLKKVQDLESENQKYIDFYNSEIRRHLLEKKQWAETSEKLKLSLNKTQDIIKTEEIYKENHQIKEEFRLYKDQAEKTIQNLKTEVDRLSKMLENISPK</sequence>